<dbReference type="GO" id="GO:0005739">
    <property type="term" value="C:mitochondrion"/>
    <property type="evidence" value="ECO:0007669"/>
    <property type="project" value="TreeGrafter"/>
</dbReference>
<dbReference type="AlphaFoldDB" id="A0A0C4DPA5"/>
<gene>
    <name evidence="5" type="ORF">MAPG_01665</name>
</gene>
<dbReference type="OMA" id="EHATEWI"/>
<reference evidence="6" key="4">
    <citation type="journal article" date="2015" name="G3 (Bethesda)">
        <title>Genome sequences of three phytopathogenic species of the Magnaporthaceae family of fungi.</title>
        <authorList>
            <person name="Okagaki L.H."/>
            <person name="Nunes C.C."/>
            <person name="Sailsbery J."/>
            <person name="Clay B."/>
            <person name="Brown D."/>
            <person name="John T."/>
            <person name="Oh Y."/>
            <person name="Young N."/>
            <person name="Fitzgerald M."/>
            <person name="Haas B.J."/>
            <person name="Zeng Q."/>
            <person name="Young S."/>
            <person name="Adiconis X."/>
            <person name="Fan L."/>
            <person name="Levin J.Z."/>
            <person name="Mitchell T.K."/>
            <person name="Okubara P.A."/>
            <person name="Farman M.L."/>
            <person name="Kohn L.M."/>
            <person name="Birren B."/>
            <person name="Ma L.-J."/>
            <person name="Dean R.A."/>
        </authorList>
    </citation>
    <scope>NUCLEOTIDE SEQUENCE</scope>
    <source>
        <strain evidence="6">ATCC 64411 / 73-15</strain>
    </source>
</reference>
<reference evidence="6" key="5">
    <citation type="submission" date="2015-06" db="UniProtKB">
        <authorList>
            <consortium name="EnsemblFungi"/>
        </authorList>
    </citation>
    <scope>IDENTIFICATION</scope>
    <source>
        <strain evidence="6">ATCC 64411</strain>
    </source>
</reference>
<dbReference type="VEuPathDB" id="FungiDB:MAPG_01665"/>
<organism evidence="6 7">
    <name type="scientific">Magnaporthiopsis poae (strain ATCC 64411 / 73-15)</name>
    <name type="common">Kentucky bluegrass fungus</name>
    <name type="synonym">Magnaporthe poae</name>
    <dbReference type="NCBI Taxonomy" id="644358"/>
    <lineage>
        <taxon>Eukaryota</taxon>
        <taxon>Fungi</taxon>
        <taxon>Dikarya</taxon>
        <taxon>Ascomycota</taxon>
        <taxon>Pezizomycotina</taxon>
        <taxon>Sordariomycetes</taxon>
        <taxon>Sordariomycetidae</taxon>
        <taxon>Magnaporthales</taxon>
        <taxon>Magnaporthaceae</taxon>
        <taxon>Magnaporthiopsis</taxon>
    </lineage>
</organism>
<dbReference type="EnsemblFungi" id="MAPG_01665T0">
    <property type="protein sequence ID" value="MAPG_01665T0"/>
    <property type="gene ID" value="MAPG_01665"/>
</dbReference>
<feature type="compositionally biased region" description="Basic and acidic residues" evidence="4">
    <location>
        <begin position="1"/>
        <end position="15"/>
    </location>
</feature>
<evidence type="ECO:0000256" key="3">
    <source>
        <dbReference type="ARBA" id="ARBA00029631"/>
    </source>
</evidence>
<evidence type="ECO:0000313" key="6">
    <source>
        <dbReference type="EnsemblFungi" id="MAPG_01665T0"/>
    </source>
</evidence>
<dbReference type="Proteomes" id="UP000011715">
    <property type="component" value="Unassembled WGS sequence"/>
</dbReference>
<feature type="compositionally biased region" description="Basic and acidic residues" evidence="4">
    <location>
        <begin position="24"/>
        <end position="45"/>
    </location>
</feature>
<feature type="region of interest" description="Disordered" evidence="4">
    <location>
        <begin position="271"/>
        <end position="294"/>
    </location>
</feature>
<comment type="similarity">
    <text evidence="1">Belongs to the MTFP1 family.</text>
</comment>
<evidence type="ECO:0000256" key="4">
    <source>
        <dbReference type="SAM" id="MobiDB-lite"/>
    </source>
</evidence>
<evidence type="ECO:0000256" key="1">
    <source>
        <dbReference type="ARBA" id="ARBA00009224"/>
    </source>
</evidence>
<dbReference type="EMBL" id="ADBL01000406">
    <property type="status" value="NOT_ANNOTATED_CDS"/>
    <property type="molecule type" value="Genomic_DNA"/>
</dbReference>
<feature type="compositionally biased region" description="Basic and acidic residues" evidence="4">
    <location>
        <begin position="281"/>
        <end position="294"/>
    </location>
</feature>
<dbReference type="InterPro" id="IPR019560">
    <property type="entry name" value="Mitochondrial_18_kDa_protein"/>
</dbReference>
<dbReference type="eggNOG" id="ENOG502RZGV">
    <property type="taxonomic scope" value="Eukaryota"/>
</dbReference>
<proteinExistence type="inferred from homology"/>
<dbReference type="GO" id="GO:0000266">
    <property type="term" value="P:mitochondrial fission"/>
    <property type="evidence" value="ECO:0007669"/>
    <property type="project" value="TreeGrafter"/>
</dbReference>
<evidence type="ECO:0000256" key="2">
    <source>
        <dbReference type="ARBA" id="ARBA00017835"/>
    </source>
</evidence>
<dbReference type="EMBL" id="GL876966">
    <property type="protein sequence ID" value="KLU82593.1"/>
    <property type="molecule type" value="Genomic_DNA"/>
</dbReference>
<dbReference type="Pfam" id="PF10558">
    <property type="entry name" value="MTP18"/>
    <property type="match status" value="1"/>
</dbReference>
<feature type="region of interest" description="Disordered" evidence="4">
    <location>
        <begin position="1"/>
        <end position="47"/>
    </location>
</feature>
<name>A0A0C4DPA5_MAGP6</name>
<dbReference type="PANTHER" id="PTHR11001">
    <property type="entry name" value="MITOCHONDRIAL FISSION PROCESS PROTEIN 1"/>
    <property type="match status" value="1"/>
</dbReference>
<protein>
    <recommendedName>
        <fullName evidence="2">Mitochondrial fission process protein 1</fullName>
    </recommendedName>
    <alternativeName>
        <fullName evidence="3">Mitochondrial 18 kDa protein</fullName>
    </alternativeName>
</protein>
<sequence>MFWSRGPDKPPDKSDPASTSKAADSGKDAARKTPFDPDKLPERHKLSPSLQKIVDKAEKDDNFYDQLVDGYAPDSTDSNIRYVGYAARLRTIMLSAHRYVAYTSDIGESFRPVAHPYVVRAAYGVSWLYILGDVSHEGYKAYWHNQRTRNPQIALTAHQQRILGSDATTPKASDLKPGTVTPLEDYRTVMAQRAIFQSLASMGLPAFTIHSVVRYSGKAMKNLKNKTIRTWGPIGLGLSVVPFLPALFDHPVENAVEWSFHKGFETFGGHKSVGDAPATGRESKLSKPPKEKEL</sequence>
<dbReference type="PANTHER" id="PTHR11001:SF2">
    <property type="entry name" value="MITOCHONDRIAL FISSION PROCESS PROTEIN 1"/>
    <property type="match status" value="1"/>
</dbReference>
<evidence type="ECO:0000313" key="5">
    <source>
        <dbReference type="EMBL" id="KLU82593.1"/>
    </source>
</evidence>
<keyword evidence="7" id="KW-1185">Reference proteome</keyword>
<reference evidence="7" key="1">
    <citation type="submission" date="2010-05" db="EMBL/GenBank/DDBJ databases">
        <title>The genome sequence of Magnaporthe poae strain ATCC 64411.</title>
        <authorList>
            <person name="Ma L.-J."/>
            <person name="Dead R."/>
            <person name="Young S."/>
            <person name="Zeng Q."/>
            <person name="Koehrsen M."/>
            <person name="Alvarado L."/>
            <person name="Berlin A."/>
            <person name="Chapman S.B."/>
            <person name="Chen Z."/>
            <person name="Freedman E."/>
            <person name="Gellesch M."/>
            <person name="Goldberg J."/>
            <person name="Griggs A."/>
            <person name="Gujja S."/>
            <person name="Heilman E.R."/>
            <person name="Heiman D."/>
            <person name="Hepburn T."/>
            <person name="Howarth C."/>
            <person name="Jen D."/>
            <person name="Larson L."/>
            <person name="Mehta T."/>
            <person name="Neiman D."/>
            <person name="Pearson M."/>
            <person name="Roberts A."/>
            <person name="Saif S."/>
            <person name="Shea T."/>
            <person name="Shenoy N."/>
            <person name="Sisk P."/>
            <person name="Stolte C."/>
            <person name="Sykes S."/>
            <person name="Walk T."/>
            <person name="White J."/>
            <person name="Yandava C."/>
            <person name="Haas B."/>
            <person name="Nusbaum C."/>
            <person name="Birren B."/>
        </authorList>
    </citation>
    <scope>NUCLEOTIDE SEQUENCE [LARGE SCALE GENOMIC DNA]</scope>
    <source>
        <strain evidence="7">ATCC 64411 / 73-15</strain>
    </source>
</reference>
<evidence type="ECO:0000313" key="7">
    <source>
        <dbReference type="Proteomes" id="UP000011715"/>
    </source>
</evidence>
<accession>A0A0C4DPA5</accession>
<dbReference type="OrthoDB" id="424969at2759"/>
<reference evidence="5" key="2">
    <citation type="submission" date="2010-05" db="EMBL/GenBank/DDBJ databases">
        <title>The Genome Sequence of Magnaporthe poae strain ATCC 64411.</title>
        <authorList>
            <consortium name="The Broad Institute Genome Sequencing Platform"/>
            <consortium name="Broad Institute Genome Sequencing Center for Infectious Disease"/>
            <person name="Ma L.-J."/>
            <person name="Dead R."/>
            <person name="Young S."/>
            <person name="Zeng Q."/>
            <person name="Koehrsen M."/>
            <person name="Alvarado L."/>
            <person name="Berlin A."/>
            <person name="Chapman S.B."/>
            <person name="Chen Z."/>
            <person name="Freedman E."/>
            <person name="Gellesch M."/>
            <person name="Goldberg J."/>
            <person name="Griggs A."/>
            <person name="Gujja S."/>
            <person name="Heilman E.R."/>
            <person name="Heiman D."/>
            <person name="Hepburn T."/>
            <person name="Howarth C."/>
            <person name="Jen D."/>
            <person name="Larson L."/>
            <person name="Mehta T."/>
            <person name="Neiman D."/>
            <person name="Pearson M."/>
            <person name="Roberts A."/>
            <person name="Saif S."/>
            <person name="Shea T."/>
            <person name="Shenoy N."/>
            <person name="Sisk P."/>
            <person name="Stolte C."/>
            <person name="Sykes S."/>
            <person name="Walk T."/>
            <person name="White J."/>
            <person name="Yandava C."/>
            <person name="Haas B."/>
            <person name="Nusbaum C."/>
            <person name="Birren B."/>
        </authorList>
    </citation>
    <scope>NUCLEOTIDE SEQUENCE</scope>
    <source>
        <strain evidence="5">ATCC 64411</strain>
    </source>
</reference>
<reference evidence="5" key="3">
    <citation type="submission" date="2011-03" db="EMBL/GenBank/DDBJ databases">
        <title>Annotation of Magnaporthe poae ATCC 64411.</title>
        <authorList>
            <person name="Ma L.-J."/>
            <person name="Dead R."/>
            <person name="Young S.K."/>
            <person name="Zeng Q."/>
            <person name="Gargeya S."/>
            <person name="Fitzgerald M."/>
            <person name="Haas B."/>
            <person name="Abouelleil A."/>
            <person name="Alvarado L."/>
            <person name="Arachchi H.M."/>
            <person name="Berlin A."/>
            <person name="Brown A."/>
            <person name="Chapman S.B."/>
            <person name="Chen Z."/>
            <person name="Dunbar C."/>
            <person name="Freedman E."/>
            <person name="Gearin G."/>
            <person name="Gellesch M."/>
            <person name="Goldberg J."/>
            <person name="Griggs A."/>
            <person name="Gujja S."/>
            <person name="Heiman D."/>
            <person name="Howarth C."/>
            <person name="Larson L."/>
            <person name="Lui A."/>
            <person name="MacDonald P.J.P."/>
            <person name="Mehta T."/>
            <person name="Montmayeur A."/>
            <person name="Murphy C."/>
            <person name="Neiman D."/>
            <person name="Pearson M."/>
            <person name="Priest M."/>
            <person name="Roberts A."/>
            <person name="Saif S."/>
            <person name="Shea T."/>
            <person name="Shenoy N."/>
            <person name="Sisk P."/>
            <person name="Stolte C."/>
            <person name="Sykes S."/>
            <person name="Yandava C."/>
            <person name="Wortman J."/>
            <person name="Nusbaum C."/>
            <person name="Birren B."/>
        </authorList>
    </citation>
    <scope>NUCLEOTIDE SEQUENCE</scope>
    <source>
        <strain evidence="5">ATCC 64411</strain>
    </source>
</reference>